<accession>A0A151AJ08</accession>
<dbReference type="EMBL" id="LTAZ01000001">
    <property type="protein sequence ID" value="KYH27621.1"/>
    <property type="molecule type" value="Genomic_DNA"/>
</dbReference>
<evidence type="ECO:0000259" key="2">
    <source>
        <dbReference type="Pfam" id="PF25945"/>
    </source>
</evidence>
<evidence type="ECO:0000313" key="4">
    <source>
        <dbReference type="Proteomes" id="UP000075321"/>
    </source>
</evidence>
<dbReference type="AlphaFoldDB" id="A0A151AJ08"/>
<dbReference type="Proteomes" id="UP000075321">
    <property type="component" value="Unassembled WGS sequence"/>
</dbReference>
<dbReference type="Pfam" id="PF25945">
    <property type="entry name" value="DUF7984"/>
    <property type="match status" value="1"/>
</dbReference>
<evidence type="ECO:0000313" key="3">
    <source>
        <dbReference type="EMBL" id="KYH27621.1"/>
    </source>
</evidence>
<dbReference type="PATRIC" id="fig|1008153.3.peg.293"/>
<name>A0A151AJ08_9EURY</name>
<evidence type="ECO:0000256" key="1">
    <source>
        <dbReference type="SAM" id="MobiDB-lite"/>
    </source>
</evidence>
<gene>
    <name evidence="3" type="ORF">HAPAU_02890</name>
</gene>
<feature type="region of interest" description="Disordered" evidence="1">
    <location>
        <begin position="144"/>
        <end position="163"/>
    </location>
</feature>
<dbReference type="RefSeq" id="WP_066378606.1">
    <property type="nucleotide sequence ID" value="NZ_LTAZ01000001.1"/>
</dbReference>
<organism evidence="3 4">
    <name type="scientific">Halalkalicoccus paucihalophilus</name>
    <dbReference type="NCBI Taxonomy" id="1008153"/>
    <lineage>
        <taxon>Archaea</taxon>
        <taxon>Methanobacteriati</taxon>
        <taxon>Methanobacteriota</taxon>
        <taxon>Stenosarchaea group</taxon>
        <taxon>Halobacteria</taxon>
        <taxon>Halobacteriales</taxon>
        <taxon>Halococcaceae</taxon>
        <taxon>Halalkalicoccus</taxon>
    </lineage>
</organism>
<dbReference type="InterPro" id="IPR036681">
    <property type="entry name" value="PgpA-like_sf"/>
</dbReference>
<sequence>MQLSATIVAEQFDWVHDRHAVVVPLVNAVRADLGEAFGIEVDPISTEGYHTAIDAVGSEGDLAVNVAALVAILRDLDVEEDYPGFVVDELLGRELAAMIAGNQPLRVLAEATFHYADIHHHTEEAAGADDLDAGLAAGVQTRLPGWGWTDTESPFDVDPKSSQ</sequence>
<dbReference type="SUPFAM" id="SSF101307">
    <property type="entry name" value="YutG-like"/>
    <property type="match status" value="1"/>
</dbReference>
<dbReference type="InterPro" id="IPR058290">
    <property type="entry name" value="DUF7984"/>
</dbReference>
<dbReference type="GO" id="GO:0006629">
    <property type="term" value="P:lipid metabolic process"/>
    <property type="evidence" value="ECO:0007669"/>
    <property type="project" value="InterPro"/>
</dbReference>
<keyword evidence="4" id="KW-1185">Reference proteome</keyword>
<reference evidence="3 4" key="1">
    <citation type="submission" date="2016-02" db="EMBL/GenBank/DDBJ databases">
        <title>Genome sequence of Halalkalicoccus paucihalophilus DSM 24557.</title>
        <authorList>
            <person name="Poehlein A."/>
            <person name="Daniel R."/>
        </authorList>
    </citation>
    <scope>NUCLEOTIDE SEQUENCE [LARGE SCALE GENOMIC DNA]</scope>
    <source>
        <strain evidence="3 4">DSM 24557</strain>
    </source>
</reference>
<proteinExistence type="predicted"/>
<feature type="domain" description="DUF7984" evidence="2">
    <location>
        <begin position="1"/>
        <end position="158"/>
    </location>
</feature>
<dbReference type="OrthoDB" id="213736at2157"/>
<protein>
    <recommendedName>
        <fullName evidence="2">DUF7984 domain-containing protein</fullName>
    </recommendedName>
</protein>
<dbReference type="GO" id="GO:0008962">
    <property type="term" value="F:phosphatidylglycerophosphatase activity"/>
    <property type="evidence" value="ECO:0007669"/>
    <property type="project" value="InterPro"/>
</dbReference>
<comment type="caution">
    <text evidence="3">The sequence shown here is derived from an EMBL/GenBank/DDBJ whole genome shotgun (WGS) entry which is preliminary data.</text>
</comment>